<dbReference type="EMBL" id="DROK01000031">
    <property type="protein sequence ID" value="HHI96408.1"/>
    <property type="molecule type" value="Genomic_DNA"/>
</dbReference>
<dbReference type="FunFam" id="3.40.190.10:FF:000005">
    <property type="entry name" value="Porphobilinogen deaminase"/>
    <property type="match status" value="1"/>
</dbReference>
<gene>
    <name evidence="8 11" type="primary">hemC</name>
    <name evidence="11" type="ORF">ENJ96_00980</name>
</gene>
<evidence type="ECO:0000256" key="5">
    <source>
        <dbReference type="ARBA" id="ARBA00022679"/>
    </source>
</evidence>
<dbReference type="Pfam" id="PF01379">
    <property type="entry name" value="Porphobil_deam"/>
    <property type="match status" value="1"/>
</dbReference>
<feature type="domain" description="Porphobilinogen deaminase C-terminal" evidence="10">
    <location>
        <begin position="225"/>
        <end position="294"/>
    </location>
</feature>
<dbReference type="SUPFAM" id="SSF54782">
    <property type="entry name" value="Porphobilinogen deaminase (hydroxymethylbilane synthase), C-terminal domain"/>
    <property type="match status" value="1"/>
</dbReference>
<dbReference type="GO" id="GO:0005737">
    <property type="term" value="C:cytoplasm"/>
    <property type="evidence" value="ECO:0007669"/>
    <property type="project" value="UniProtKB-UniRule"/>
</dbReference>
<dbReference type="PANTHER" id="PTHR11557">
    <property type="entry name" value="PORPHOBILINOGEN DEAMINASE"/>
    <property type="match status" value="1"/>
</dbReference>
<dbReference type="Pfam" id="PF03900">
    <property type="entry name" value="Porphobil_deamC"/>
    <property type="match status" value="1"/>
</dbReference>
<proteinExistence type="inferred from homology"/>
<protein>
    <recommendedName>
        <fullName evidence="8">Porphobilinogen deaminase</fullName>
        <shortName evidence="8">PBG</shortName>
        <ecNumber evidence="8">2.5.1.61</ecNumber>
    </recommendedName>
    <alternativeName>
        <fullName evidence="8">Hydroxymethylbilane synthase</fullName>
        <shortName evidence="8">HMBS</shortName>
    </alternativeName>
    <alternativeName>
        <fullName evidence="8">Pre-uroporphyrinogen synthase</fullName>
    </alternativeName>
</protein>
<comment type="subunit">
    <text evidence="4 8">Monomer.</text>
</comment>
<accession>A0A7V5NY88</accession>
<dbReference type="Proteomes" id="UP000886101">
    <property type="component" value="Unassembled WGS sequence"/>
</dbReference>
<sequence length="308" mass="33725">MREQIYVGTRGSKLALAQTNWVINQLKERYPSLTVETKIIKTKGDKITDVPLAKVGGKGLFVKEIEEALLRGEIDFAVHSLKDVPTELPAGLEIAIIPRRESPYDVLISRRGDGFWELPPGAKVGTSSLRRGAQIRAARPDLQIENLRGNLDTRLRKLKEGLYDAIIVAEAGLLRLGLKDTPRQRLPFDMMLPAIGQGALAIEVRAEDVELKESLQFLHHAETASCVAAERAFLAALGGGCQVPLAALARMEGEDLLLEGLIADPEGQKILRSKRKGSPQMAQEMGRELAQELLARGGQEILARVYGS</sequence>
<name>A0A7V5NY88_9BACT</name>
<evidence type="ECO:0000256" key="8">
    <source>
        <dbReference type="HAMAP-Rule" id="MF_00260"/>
    </source>
</evidence>
<comment type="catalytic activity">
    <reaction evidence="7 8">
        <text>4 porphobilinogen + H2O = hydroxymethylbilane + 4 NH4(+)</text>
        <dbReference type="Rhea" id="RHEA:13185"/>
        <dbReference type="ChEBI" id="CHEBI:15377"/>
        <dbReference type="ChEBI" id="CHEBI:28938"/>
        <dbReference type="ChEBI" id="CHEBI:57845"/>
        <dbReference type="ChEBI" id="CHEBI:58126"/>
        <dbReference type="EC" id="2.5.1.61"/>
    </reaction>
</comment>
<evidence type="ECO:0000256" key="2">
    <source>
        <dbReference type="ARBA" id="ARBA00004735"/>
    </source>
</evidence>
<dbReference type="InterPro" id="IPR000860">
    <property type="entry name" value="HemC"/>
</dbReference>
<keyword evidence="6 8" id="KW-0627">Porphyrin biosynthesis</keyword>
<keyword evidence="5 8" id="KW-0808">Transferase</keyword>
<dbReference type="NCBIfam" id="TIGR00212">
    <property type="entry name" value="hemC"/>
    <property type="match status" value="1"/>
</dbReference>
<dbReference type="InterPro" id="IPR022418">
    <property type="entry name" value="Porphobilinogen_deaminase_C"/>
</dbReference>
<dbReference type="HAMAP" id="MF_00260">
    <property type="entry name" value="Porphobil_deam"/>
    <property type="match status" value="1"/>
</dbReference>
<dbReference type="PIRSF" id="PIRSF001438">
    <property type="entry name" value="4pyrrol_synth_OHMeBilane_synth"/>
    <property type="match status" value="1"/>
</dbReference>
<evidence type="ECO:0000256" key="4">
    <source>
        <dbReference type="ARBA" id="ARBA00011245"/>
    </source>
</evidence>
<comment type="function">
    <text evidence="1 8">Tetrapolymerization of the monopyrrole PBG into the hydroxymethylbilane pre-uroporphyrinogen in several discrete steps.</text>
</comment>
<comment type="pathway">
    <text evidence="2">Porphyrin-containing compound metabolism; protoporphyrin-IX biosynthesis; coproporphyrinogen-III from 5-aminolevulinate: step 2/4.</text>
</comment>
<comment type="caution">
    <text evidence="11">The sequence shown here is derived from an EMBL/GenBank/DDBJ whole genome shotgun (WGS) entry which is preliminary data.</text>
</comment>
<dbReference type="InterPro" id="IPR022417">
    <property type="entry name" value="Porphobilin_deaminase_N"/>
</dbReference>
<evidence type="ECO:0000259" key="10">
    <source>
        <dbReference type="Pfam" id="PF03900"/>
    </source>
</evidence>
<dbReference type="PANTHER" id="PTHR11557:SF0">
    <property type="entry name" value="PORPHOBILINOGEN DEAMINASE"/>
    <property type="match status" value="1"/>
</dbReference>
<dbReference type="PRINTS" id="PR00151">
    <property type="entry name" value="PORPHBDMNASE"/>
</dbReference>
<dbReference type="AlphaFoldDB" id="A0A7V5NY88"/>
<comment type="cofactor">
    <cofactor evidence="8">
        <name>dipyrromethane</name>
        <dbReference type="ChEBI" id="CHEBI:60342"/>
    </cofactor>
    <text evidence="8">Binds 1 dipyrromethane group covalently.</text>
</comment>
<evidence type="ECO:0000313" key="11">
    <source>
        <dbReference type="EMBL" id="HHI96408.1"/>
    </source>
</evidence>
<dbReference type="InterPro" id="IPR022419">
    <property type="entry name" value="Porphobilin_deaminase_cofac_BS"/>
</dbReference>
<reference evidence="11" key="1">
    <citation type="journal article" date="2020" name="mSystems">
        <title>Genome- and Community-Level Interaction Insights into Carbon Utilization and Element Cycling Functions of Hydrothermarchaeota in Hydrothermal Sediment.</title>
        <authorList>
            <person name="Zhou Z."/>
            <person name="Liu Y."/>
            <person name="Xu W."/>
            <person name="Pan J."/>
            <person name="Luo Z.H."/>
            <person name="Li M."/>
        </authorList>
    </citation>
    <scope>NUCLEOTIDE SEQUENCE [LARGE SCALE GENOMIC DNA]</scope>
    <source>
        <strain evidence="11">HyVt-533</strain>
    </source>
</reference>
<evidence type="ECO:0000256" key="3">
    <source>
        <dbReference type="ARBA" id="ARBA00005638"/>
    </source>
</evidence>
<dbReference type="GO" id="GO:0006782">
    <property type="term" value="P:protoporphyrinogen IX biosynthetic process"/>
    <property type="evidence" value="ECO:0007669"/>
    <property type="project" value="UniProtKB-UniRule"/>
</dbReference>
<dbReference type="FunFam" id="3.30.160.40:FF:000002">
    <property type="entry name" value="Porphobilinogen deaminase"/>
    <property type="match status" value="1"/>
</dbReference>
<dbReference type="Gene3D" id="3.40.190.10">
    <property type="entry name" value="Periplasmic binding protein-like II"/>
    <property type="match status" value="2"/>
</dbReference>
<organism evidence="11">
    <name type="scientific">Thermodesulfatator atlanticus</name>
    <dbReference type="NCBI Taxonomy" id="501497"/>
    <lineage>
        <taxon>Bacteria</taxon>
        <taxon>Pseudomonadati</taxon>
        <taxon>Thermodesulfobacteriota</taxon>
        <taxon>Thermodesulfobacteria</taxon>
        <taxon>Thermodesulfobacteriales</taxon>
        <taxon>Thermodesulfatatoraceae</taxon>
        <taxon>Thermodesulfatator</taxon>
    </lineage>
</organism>
<comment type="miscellaneous">
    <text evidence="8">The porphobilinogen subunits are added to the dipyrromethane group.</text>
</comment>
<feature type="modified residue" description="S-(dipyrrolylmethanemethyl)cysteine" evidence="8">
    <location>
        <position position="241"/>
    </location>
</feature>
<dbReference type="GO" id="GO:0004418">
    <property type="term" value="F:hydroxymethylbilane synthase activity"/>
    <property type="evidence" value="ECO:0007669"/>
    <property type="project" value="UniProtKB-UniRule"/>
</dbReference>
<comment type="similarity">
    <text evidence="3 8">Belongs to the HMBS family.</text>
</comment>
<evidence type="ECO:0000256" key="6">
    <source>
        <dbReference type="ARBA" id="ARBA00023244"/>
    </source>
</evidence>
<feature type="domain" description="Porphobilinogen deaminase N-terminal" evidence="9">
    <location>
        <begin position="5"/>
        <end position="212"/>
    </location>
</feature>
<evidence type="ECO:0000256" key="1">
    <source>
        <dbReference type="ARBA" id="ARBA00002869"/>
    </source>
</evidence>
<dbReference type="Gene3D" id="3.30.160.40">
    <property type="entry name" value="Porphobilinogen deaminase, C-terminal domain"/>
    <property type="match status" value="1"/>
</dbReference>
<evidence type="ECO:0000259" key="9">
    <source>
        <dbReference type="Pfam" id="PF01379"/>
    </source>
</evidence>
<dbReference type="EC" id="2.5.1.61" evidence="8"/>
<dbReference type="FunFam" id="3.40.190.10:FF:000004">
    <property type="entry name" value="Porphobilinogen deaminase"/>
    <property type="match status" value="1"/>
</dbReference>
<dbReference type="PROSITE" id="PS00533">
    <property type="entry name" value="PORPHOBILINOGEN_DEAM"/>
    <property type="match status" value="1"/>
</dbReference>
<dbReference type="InterPro" id="IPR036803">
    <property type="entry name" value="Porphobilinogen_deaminase_C_sf"/>
</dbReference>
<dbReference type="CDD" id="cd13646">
    <property type="entry name" value="PBP2_EcHMBS_like"/>
    <property type="match status" value="1"/>
</dbReference>
<dbReference type="SUPFAM" id="SSF53850">
    <property type="entry name" value="Periplasmic binding protein-like II"/>
    <property type="match status" value="1"/>
</dbReference>
<evidence type="ECO:0000256" key="7">
    <source>
        <dbReference type="ARBA" id="ARBA00048169"/>
    </source>
</evidence>